<dbReference type="CDD" id="cd03801">
    <property type="entry name" value="GT4_PimA-like"/>
    <property type="match status" value="1"/>
</dbReference>
<dbReference type="Proteomes" id="UP000599523">
    <property type="component" value="Unassembled WGS sequence"/>
</dbReference>
<dbReference type="Gene3D" id="3.40.50.2000">
    <property type="entry name" value="Glycogen Phosphorylase B"/>
    <property type="match status" value="1"/>
</dbReference>
<dbReference type="PANTHER" id="PTHR12526">
    <property type="entry name" value="GLYCOSYLTRANSFERASE"/>
    <property type="match status" value="1"/>
</dbReference>
<organism evidence="1 2">
    <name type="scientific">Azoarcus taiwanensis</name>
    <dbReference type="NCBI Taxonomy" id="666964"/>
    <lineage>
        <taxon>Bacteria</taxon>
        <taxon>Pseudomonadati</taxon>
        <taxon>Pseudomonadota</taxon>
        <taxon>Betaproteobacteria</taxon>
        <taxon>Rhodocyclales</taxon>
        <taxon>Zoogloeaceae</taxon>
        <taxon>Azoarcus</taxon>
    </lineage>
</organism>
<protein>
    <submittedName>
        <fullName evidence="1">Glycosyltransferase</fullName>
    </submittedName>
</protein>
<dbReference type="Pfam" id="PF13692">
    <property type="entry name" value="Glyco_trans_1_4"/>
    <property type="match status" value="1"/>
</dbReference>
<gene>
    <name evidence="1" type="ORF">GPA21_14835</name>
</gene>
<dbReference type="SUPFAM" id="SSF53756">
    <property type="entry name" value="UDP-Glycosyltransferase/glycogen phosphorylase"/>
    <property type="match status" value="1"/>
</dbReference>
<dbReference type="RefSeq" id="WP_168988910.1">
    <property type="nucleotide sequence ID" value="NZ_CAWPHM010000004.1"/>
</dbReference>
<name>A0A972FGE3_9RHOO</name>
<sequence>MNRTILYLSKGIESASTRYRALQFFTPLRQAGYYPLHMPLSGGAINYLRALRHARKADVVIVLRKTLPLPLLWLLRKQAKRLVFELDDAIFCNSDGSPSSTRMTRFIQMIRQCDHVIAGNRFLANTALPINAAVSVLPTCVDAGEYEIQFTPSAEFFDVVWIGSSSTRKYLEAALPGLRLAHQAIPQLRLKVIADFDLPDAGLPCLAIPWRADTEVQELATAHVGIAPMIDNDWTRGKCALKVLQYFAAHLPVVSSPAGVNAEIVKVGENGEFANSPSEWAQALQKLASDPALRQRYASSGRAMVIRDFSRSAVLSKLTDTLNSLLPAQNA</sequence>
<evidence type="ECO:0000313" key="2">
    <source>
        <dbReference type="Proteomes" id="UP000599523"/>
    </source>
</evidence>
<dbReference type="AlphaFoldDB" id="A0A972FGE3"/>
<dbReference type="EMBL" id="WTVM01000103">
    <property type="protein sequence ID" value="NMG04230.1"/>
    <property type="molecule type" value="Genomic_DNA"/>
</dbReference>
<accession>A0A972FGE3</accession>
<evidence type="ECO:0000313" key="1">
    <source>
        <dbReference type="EMBL" id="NMG04230.1"/>
    </source>
</evidence>
<comment type="caution">
    <text evidence="1">The sequence shown here is derived from an EMBL/GenBank/DDBJ whole genome shotgun (WGS) entry which is preliminary data.</text>
</comment>
<proteinExistence type="predicted"/>
<reference evidence="1" key="1">
    <citation type="submission" date="2019-12" db="EMBL/GenBank/DDBJ databases">
        <title>Comparative genomics gives insights into the taxonomy of the Azoarcus-Aromatoleum group and reveals separate origins of nif in the plant-associated Azoarcus and non-plant-associated Aromatoleum sub-groups.</title>
        <authorList>
            <person name="Lafos M."/>
            <person name="Maluk M."/>
            <person name="Batista M."/>
            <person name="Junghare M."/>
            <person name="Carmona M."/>
            <person name="Faoro H."/>
            <person name="Cruz L.M."/>
            <person name="Battistoni F."/>
            <person name="De Souza E."/>
            <person name="Pedrosa F."/>
            <person name="Chen W.-M."/>
            <person name="Poole P.S."/>
            <person name="Dixon R.A."/>
            <person name="James E.K."/>
        </authorList>
    </citation>
    <scope>NUCLEOTIDE SEQUENCE</scope>
    <source>
        <strain evidence="1">NSC3</strain>
    </source>
</reference>
<keyword evidence="2" id="KW-1185">Reference proteome</keyword>